<dbReference type="Proteomes" id="UP000005953">
    <property type="component" value="Unassembled WGS sequence"/>
</dbReference>
<dbReference type="Gene3D" id="3.40.390.10">
    <property type="entry name" value="Collagenase (Catalytic Domain)"/>
    <property type="match status" value="1"/>
</dbReference>
<dbReference type="AlphaFoldDB" id="A4BBT6"/>
<proteinExistence type="predicted"/>
<dbReference type="InterPro" id="IPR019026">
    <property type="entry name" value="Peptidase_M64_IgA"/>
</dbReference>
<keyword evidence="4" id="KW-1185">Reference proteome</keyword>
<dbReference type="STRING" id="314283.MED297_01330"/>
<feature type="compositionally biased region" description="Low complexity" evidence="1">
    <location>
        <begin position="117"/>
        <end position="135"/>
    </location>
</feature>
<reference evidence="3 4" key="1">
    <citation type="submission" date="2006-02" db="EMBL/GenBank/DDBJ databases">
        <authorList>
            <person name="Pinhassi J."/>
            <person name="Pedros-Alio C."/>
            <person name="Ferriera S."/>
            <person name="Johnson J."/>
            <person name="Kravitz S."/>
            <person name="Halpern A."/>
            <person name="Remington K."/>
            <person name="Beeson K."/>
            <person name="Tran B."/>
            <person name="Rogers Y.-H."/>
            <person name="Friedman R."/>
            <person name="Venter J.C."/>
        </authorList>
    </citation>
    <scope>NUCLEOTIDE SEQUENCE [LARGE SCALE GENOMIC DNA]</scope>
    <source>
        <strain evidence="3 4">MED297</strain>
    </source>
</reference>
<dbReference type="EMBL" id="AAOE01000004">
    <property type="protein sequence ID" value="EAR10421.1"/>
    <property type="molecule type" value="Genomic_DNA"/>
</dbReference>
<dbReference type="InterPro" id="IPR013783">
    <property type="entry name" value="Ig-like_fold"/>
</dbReference>
<evidence type="ECO:0000313" key="3">
    <source>
        <dbReference type="EMBL" id="EAR10421.1"/>
    </source>
</evidence>
<dbReference type="Gene3D" id="2.60.40.10">
    <property type="entry name" value="Immunoglobulins"/>
    <property type="match status" value="1"/>
</dbReference>
<sequence>MALGVLLSGCELSNEFAPLDTKDSQQQPSMPQALTGDWYSDSLELSWQDASEEENFFELRWRSDLESWSVPVFTAANTEHLSVTSIPAGNHLTVQLRAGNSHGESSWLSWDTPIPESFGSNDGDNGSDPNDGSVNVPDRPQFSTVPGEPVYHAITVSGEQGAQLYMGRNDGVGIDLVVVSEGYTEAQLEQFVQDAQLRVDQAFDYHPLRTHLPAWNIHILSLASAESGADHATAQGELVDTRFGANFWCGGTERLLCVDANSVFREVANYVPQYDEILVLVNSEKYGGAGYGSGIATASLASAVVNLIRHEIGHSFAHLADEYTYGGSSPPSSEPAAANVTLNNDPFTIKWNHWIEDPSQVVLNQGDQVGVWEGGSYVSTGVYRPLETSIMRQLGQPFGPVNAEGWASAVYDAVDPVLTYHPQETNLSMSLGQSMWFALNPLYDETNLSVTWFVDGEPQTVAADDPLYFLFTASAAGTAEVSAIITDQSGVIRKDLTTRARQELNWQLMVSEE</sequence>
<feature type="domain" description="Fibronectin type-III" evidence="2">
    <location>
        <begin position="27"/>
        <end position="118"/>
    </location>
</feature>
<dbReference type="SUPFAM" id="SSF49265">
    <property type="entry name" value="Fibronectin type III"/>
    <property type="match status" value="1"/>
</dbReference>
<evidence type="ECO:0000256" key="1">
    <source>
        <dbReference type="SAM" id="MobiDB-lite"/>
    </source>
</evidence>
<evidence type="ECO:0000259" key="2">
    <source>
        <dbReference type="PROSITE" id="PS50853"/>
    </source>
</evidence>
<dbReference type="InterPro" id="IPR036116">
    <property type="entry name" value="FN3_sf"/>
</dbReference>
<dbReference type="InterPro" id="IPR024079">
    <property type="entry name" value="MetalloPept_cat_dom_sf"/>
</dbReference>
<dbReference type="HOGENOM" id="CLU_530881_0_0_6"/>
<gene>
    <name evidence="3" type="ORF">MED297_01330</name>
</gene>
<dbReference type="GO" id="GO:0008237">
    <property type="term" value="F:metallopeptidase activity"/>
    <property type="evidence" value="ECO:0007669"/>
    <property type="project" value="InterPro"/>
</dbReference>
<protein>
    <submittedName>
        <fullName evidence="3">Protein containing fibronectin type III domains</fullName>
    </submittedName>
</protein>
<feature type="region of interest" description="Disordered" evidence="1">
    <location>
        <begin position="105"/>
        <end position="142"/>
    </location>
</feature>
<organism evidence="3 4">
    <name type="scientific">Reinekea blandensis MED297</name>
    <dbReference type="NCBI Taxonomy" id="314283"/>
    <lineage>
        <taxon>Bacteria</taxon>
        <taxon>Pseudomonadati</taxon>
        <taxon>Pseudomonadota</taxon>
        <taxon>Gammaproteobacteria</taxon>
        <taxon>Oceanospirillales</taxon>
        <taxon>Saccharospirillaceae</taxon>
        <taxon>Reinekea</taxon>
    </lineage>
</organism>
<comment type="caution">
    <text evidence="3">The sequence shown here is derived from an EMBL/GenBank/DDBJ whole genome shotgun (WGS) entry which is preliminary data.</text>
</comment>
<name>A4BBT6_9GAMM</name>
<dbReference type="InterPro" id="IPR003961">
    <property type="entry name" value="FN3_dom"/>
</dbReference>
<dbReference type="Pfam" id="PF09471">
    <property type="entry name" value="Peptidase_M64"/>
    <property type="match status" value="1"/>
</dbReference>
<accession>A4BBT6</accession>
<evidence type="ECO:0000313" key="4">
    <source>
        <dbReference type="Proteomes" id="UP000005953"/>
    </source>
</evidence>
<dbReference type="PROSITE" id="PS50853">
    <property type="entry name" value="FN3"/>
    <property type="match status" value="1"/>
</dbReference>
<dbReference type="CDD" id="cd00063">
    <property type="entry name" value="FN3"/>
    <property type="match status" value="1"/>
</dbReference>